<feature type="domain" description="Tudor" evidence="1">
    <location>
        <begin position="41"/>
        <end position="99"/>
    </location>
</feature>
<evidence type="ECO:0000313" key="3">
    <source>
        <dbReference type="Proteomes" id="UP000626109"/>
    </source>
</evidence>
<reference evidence="2" key="1">
    <citation type="submission" date="2021-02" db="EMBL/GenBank/DDBJ databases">
        <authorList>
            <person name="Dougan E. K."/>
            <person name="Rhodes N."/>
            <person name="Thang M."/>
            <person name="Chan C."/>
        </authorList>
    </citation>
    <scope>NUCLEOTIDE SEQUENCE</scope>
</reference>
<protein>
    <recommendedName>
        <fullName evidence="1">Tudor domain-containing protein</fullName>
    </recommendedName>
</protein>
<dbReference type="EMBL" id="CAJNNW010037466">
    <property type="protein sequence ID" value="CAE8742032.1"/>
    <property type="molecule type" value="Genomic_DNA"/>
</dbReference>
<dbReference type="InterPro" id="IPR002999">
    <property type="entry name" value="Tudor"/>
</dbReference>
<gene>
    <name evidence="2" type="ORF">PGLA2088_LOCUS50779</name>
</gene>
<dbReference type="AlphaFoldDB" id="A0A813M2R8"/>
<sequence>MSLLTVIDWGAQAVLEFIGFANTREFKVTDVRMLRPPHPAQCQPGTRCQAIFPEDGLWYECVITEQTEKGYKITFTDYGSRAEVKFDQIRLQSSGKVAEKKRQIKEVVTPAGYKIPESLTIAKTDTEEVIDTKRRKIQAIKKQQRSDKLEAESSKGQVGWQKFFNNKASTRSKTGFLTGKPKESIFKVPEHLEGKVGVMNSGGKMTDFAEAKKFSYQYV</sequence>
<proteinExistence type="predicted"/>
<organism evidence="2 3">
    <name type="scientific">Polarella glacialis</name>
    <name type="common">Dinoflagellate</name>
    <dbReference type="NCBI Taxonomy" id="89957"/>
    <lineage>
        <taxon>Eukaryota</taxon>
        <taxon>Sar</taxon>
        <taxon>Alveolata</taxon>
        <taxon>Dinophyceae</taxon>
        <taxon>Suessiales</taxon>
        <taxon>Suessiaceae</taxon>
        <taxon>Polarella</taxon>
    </lineage>
</organism>
<name>A0A813M2R8_POLGL</name>
<dbReference type="Gene3D" id="2.30.30.140">
    <property type="match status" value="1"/>
</dbReference>
<evidence type="ECO:0000313" key="2">
    <source>
        <dbReference type="EMBL" id="CAE8742032.1"/>
    </source>
</evidence>
<dbReference type="Pfam" id="PF00567">
    <property type="entry name" value="TUDOR"/>
    <property type="match status" value="1"/>
</dbReference>
<dbReference type="CDD" id="cd04508">
    <property type="entry name" value="Tudor_SF"/>
    <property type="match status" value="1"/>
</dbReference>
<comment type="caution">
    <text evidence="2">The sequence shown here is derived from an EMBL/GenBank/DDBJ whole genome shotgun (WGS) entry which is preliminary data.</text>
</comment>
<accession>A0A813M2R8</accession>
<dbReference type="SUPFAM" id="SSF63748">
    <property type="entry name" value="Tudor/PWWP/MBT"/>
    <property type="match status" value="1"/>
</dbReference>
<dbReference type="Proteomes" id="UP000626109">
    <property type="component" value="Unassembled WGS sequence"/>
</dbReference>
<dbReference type="SMART" id="SM00333">
    <property type="entry name" value="TUDOR"/>
    <property type="match status" value="1"/>
</dbReference>
<evidence type="ECO:0000259" key="1">
    <source>
        <dbReference type="PROSITE" id="PS50304"/>
    </source>
</evidence>
<dbReference type="PROSITE" id="PS50304">
    <property type="entry name" value="TUDOR"/>
    <property type="match status" value="1"/>
</dbReference>